<dbReference type="AlphaFoldDB" id="A0A2A4K4Y2"/>
<dbReference type="InterPro" id="IPR026516">
    <property type="entry name" value="THAP1/10"/>
</dbReference>
<proteinExistence type="predicted"/>
<dbReference type="GO" id="GO:0043565">
    <property type="term" value="F:sequence-specific DNA binding"/>
    <property type="evidence" value="ECO:0007669"/>
    <property type="project" value="InterPro"/>
</dbReference>
<dbReference type="Pfam" id="PF05485">
    <property type="entry name" value="THAP"/>
    <property type="match status" value="1"/>
</dbReference>
<evidence type="ECO:0000256" key="4">
    <source>
        <dbReference type="ARBA" id="ARBA00023125"/>
    </source>
</evidence>
<evidence type="ECO:0000256" key="2">
    <source>
        <dbReference type="ARBA" id="ARBA00022771"/>
    </source>
</evidence>
<feature type="region of interest" description="Disordered" evidence="6">
    <location>
        <begin position="84"/>
        <end position="104"/>
    </location>
</feature>
<dbReference type="GO" id="GO:0008270">
    <property type="term" value="F:zinc ion binding"/>
    <property type="evidence" value="ECO:0007669"/>
    <property type="project" value="UniProtKB-KW"/>
</dbReference>
<organism evidence="8">
    <name type="scientific">Heliothis virescens</name>
    <name type="common">Tobacco budworm moth</name>
    <dbReference type="NCBI Taxonomy" id="7102"/>
    <lineage>
        <taxon>Eukaryota</taxon>
        <taxon>Metazoa</taxon>
        <taxon>Ecdysozoa</taxon>
        <taxon>Arthropoda</taxon>
        <taxon>Hexapoda</taxon>
        <taxon>Insecta</taxon>
        <taxon>Pterygota</taxon>
        <taxon>Neoptera</taxon>
        <taxon>Endopterygota</taxon>
        <taxon>Lepidoptera</taxon>
        <taxon>Glossata</taxon>
        <taxon>Ditrysia</taxon>
        <taxon>Noctuoidea</taxon>
        <taxon>Noctuidae</taxon>
        <taxon>Heliothinae</taxon>
        <taxon>Heliothis</taxon>
    </lineage>
</organism>
<keyword evidence="4 5" id="KW-0238">DNA-binding</keyword>
<keyword evidence="1" id="KW-0479">Metal-binding</keyword>
<sequence length="174" mass="20607">MVKCVVPSCKNNSSKHNKKNSNISYHRFPKRQETIERWKNAIKRPNWEPHSNSYICSDHFDSSYVSESKKGLRMLTEDAVPELHLEEKSKIETPPKPKPEDYVTVTENDTPLERVLKRRLKLALDVANRRRVRCNLLYVQRRNFLKKIKALENMVKELCQKQDMTQLITKREVT</sequence>
<dbReference type="SMART" id="SM00692">
    <property type="entry name" value="DM3"/>
    <property type="match status" value="1"/>
</dbReference>
<comment type="caution">
    <text evidence="8">The sequence shown here is derived from an EMBL/GenBank/DDBJ whole genome shotgun (WGS) entry which is preliminary data.</text>
</comment>
<dbReference type="SUPFAM" id="SSF57716">
    <property type="entry name" value="Glucocorticoid receptor-like (DNA-binding domain)"/>
    <property type="match status" value="1"/>
</dbReference>
<dbReference type="PANTHER" id="PTHR46600:SF11">
    <property type="entry name" value="THAP DOMAIN-CONTAINING PROTEIN 10"/>
    <property type="match status" value="1"/>
</dbReference>
<dbReference type="PANTHER" id="PTHR46600">
    <property type="entry name" value="THAP DOMAIN-CONTAINING"/>
    <property type="match status" value="1"/>
</dbReference>
<dbReference type="Gene3D" id="6.20.210.20">
    <property type="entry name" value="THAP domain"/>
    <property type="match status" value="1"/>
</dbReference>
<dbReference type="InterPro" id="IPR006612">
    <property type="entry name" value="THAP_Znf"/>
</dbReference>
<evidence type="ECO:0000256" key="5">
    <source>
        <dbReference type="PROSITE-ProRule" id="PRU00309"/>
    </source>
</evidence>
<dbReference type="EMBL" id="NWSH01000141">
    <property type="protein sequence ID" value="PCG79129.1"/>
    <property type="molecule type" value="Genomic_DNA"/>
</dbReference>
<evidence type="ECO:0000259" key="7">
    <source>
        <dbReference type="PROSITE" id="PS50950"/>
    </source>
</evidence>
<name>A0A2A4K4Y2_HELVI</name>
<dbReference type="PROSITE" id="PS50950">
    <property type="entry name" value="ZF_THAP"/>
    <property type="match status" value="1"/>
</dbReference>
<keyword evidence="2 5" id="KW-0863">Zinc-finger</keyword>
<dbReference type="InterPro" id="IPR038441">
    <property type="entry name" value="THAP_Znf_sf"/>
</dbReference>
<evidence type="ECO:0000313" key="8">
    <source>
        <dbReference type="EMBL" id="PCG79129.1"/>
    </source>
</evidence>
<accession>A0A2A4K4Y2</accession>
<protein>
    <recommendedName>
        <fullName evidence="7">THAP-type domain-containing protein</fullName>
    </recommendedName>
</protein>
<keyword evidence="3" id="KW-0862">Zinc</keyword>
<feature type="domain" description="THAP-type" evidence="7">
    <location>
        <begin position="1"/>
        <end position="84"/>
    </location>
</feature>
<feature type="compositionally biased region" description="Basic and acidic residues" evidence="6">
    <location>
        <begin position="84"/>
        <end position="101"/>
    </location>
</feature>
<evidence type="ECO:0000256" key="1">
    <source>
        <dbReference type="ARBA" id="ARBA00022723"/>
    </source>
</evidence>
<evidence type="ECO:0000256" key="3">
    <source>
        <dbReference type="ARBA" id="ARBA00022833"/>
    </source>
</evidence>
<reference evidence="8" key="1">
    <citation type="submission" date="2017-09" db="EMBL/GenBank/DDBJ databases">
        <title>Contemporary evolution of a Lepidopteran species, Heliothis virescens, in response to modern agricultural practices.</title>
        <authorList>
            <person name="Fritz M.L."/>
            <person name="Deyonke A.M."/>
            <person name="Papanicolaou A."/>
            <person name="Micinski S."/>
            <person name="Westbrook J."/>
            <person name="Gould F."/>
        </authorList>
    </citation>
    <scope>NUCLEOTIDE SEQUENCE [LARGE SCALE GENOMIC DNA]</scope>
    <source>
        <strain evidence="8">HvINT-</strain>
        <tissue evidence="8">Whole body</tissue>
    </source>
</reference>
<gene>
    <name evidence="8" type="ORF">B5V51_1950</name>
</gene>
<dbReference type="SMART" id="SM00980">
    <property type="entry name" value="THAP"/>
    <property type="match status" value="1"/>
</dbReference>
<evidence type="ECO:0000256" key="6">
    <source>
        <dbReference type="SAM" id="MobiDB-lite"/>
    </source>
</evidence>